<keyword evidence="15 25" id="KW-0175">Coiled coil</keyword>
<dbReference type="SMART" id="SM00968">
    <property type="entry name" value="SMC_hinge"/>
    <property type="match status" value="1"/>
</dbReference>
<dbReference type="GO" id="GO:0005985">
    <property type="term" value="P:sucrose metabolic process"/>
    <property type="evidence" value="ECO:0007669"/>
    <property type="project" value="UniProtKB-UniPathway"/>
</dbReference>
<feature type="transmembrane region" description="Helical" evidence="26">
    <location>
        <begin position="1330"/>
        <end position="1353"/>
    </location>
</feature>
<evidence type="ECO:0000256" key="10">
    <source>
        <dbReference type="ARBA" id="ARBA00022618"/>
    </source>
</evidence>
<name>A0A0E0MQ65_ORYPU</name>
<dbReference type="PANTHER" id="PTHR18937">
    <property type="entry name" value="STRUCTURAL MAINTENANCE OF CHROMOSOMES SMC FAMILY MEMBER"/>
    <property type="match status" value="1"/>
</dbReference>
<dbReference type="FunFam" id="3.40.50.300:FF:000564">
    <property type="entry name" value="Structural maintenance of chromosomes 1A"/>
    <property type="match status" value="1"/>
</dbReference>
<evidence type="ECO:0000256" key="17">
    <source>
        <dbReference type="ARBA" id="ARBA00023242"/>
    </source>
</evidence>
<dbReference type="Gene3D" id="1.20.1250.20">
    <property type="entry name" value="MFS general substrate transporter like domains"/>
    <property type="match status" value="1"/>
</dbReference>
<keyword evidence="17" id="KW-0539">Nucleus</keyword>
<dbReference type="eggNOG" id="KOG0637">
    <property type="taxonomic scope" value="Eukaryota"/>
</dbReference>
<dbReference type="EnsemblPlants" id="OPUNC12G18640.1">
    <property type="protein sequence ID" value="OPUNC12G18640.1"/>
    <property type="gene ID" value="OPUNC12G18640"/>
</dbReference>
<evidence type="ECO:0000256" key="9">
    <source>
        <dbReference type="ARBA" id="ARBA00022597"/>
    </source>
</evidence>
<dbReference type="NCBIfam" id="TIGR01301">
    <property type="entry name" value="GPH_sucrose"/>
    <property type="match status" value="1"/>
</dbReference>
<feature type="coiled-coil region" evidence="25">
    <location>
        <begin position="674"/>
        <end position="736"/>
    </location>
</feature>
<keyword evidence="7" id="KW-0813">Transport</keyword>
<keyword evidence="12" id="KW-0498">Mitosis</keyword>
<comment type="function">
    <text evidence="19">Responsible for the transport of sucrose into the cell, with the concomitant uptake of protons (symport system). May also transport other glucosides.</text>
</comment>
<dbReference type="InterPro" id="IPR003395">
    <property type="entry name" value="RecF/RecN/SMC_N"/>
</dbReference>
<dbReference type="GO" id="GO:0005886">
    <property type="term" value="C:plasma membrane"/>
    <property type="evidence" value="ECO:0007669"/>
    <property type="project" value="InterPro"/>
</dbReference>
<keyword evidence="13" id="KW-0769">Symport</keyword>
<feature type="transmembrane region" description="Helical" evidence="26">
    <location>
        <begin position="1250"/>
        <end position="1271"/>
    </location>
</feature>
<dbReference type="GO" id="GO:0005524">
    <property type="term" value="F:ATP binding"/>
    <property type="evidence" value="ECO:0007669"/>
    <property type="project" value="InterPro"/>
</dbReference>
<evidence type="ECO:0000256" key="2">
    <source>
        <dbReference type="ARBA" id="ARBA00004141"/>
    </source>
</evidence>
<dbReference type="GO" id="GO:0008278">
    <property type="term" value="C:cohesin complex"/>
    <property type="evidence" value="ECO:0007669"/>
    <property type="project" value="InterPro"/>
</dbReference>
<dbReference type="Pfam" id="PF02463">
    <property type="entry name" value="SMC_N"/>
    <property type="match status" value="1"/>
</dbReference>
<comment type="subcellular location">
    <subcellularLocation>
        <location evidence="3">Chromosome</location>
    </subcellularLocation>
    <subcellularLocation>
        <location evidence="2">Membrane</location>
        <topology evidence="2">Multi-pass membrane protein</topology>
    </subcellularLocation>
    <subcellularLocation>
        <location evidence="1">Nucleus</location>
    </subcellularLocation>
</comment>
<dbReference type="SUPFAM" id="SSF52540">
    <property type="entry name" value="P-loop containing nucleoside triphosphate hydrolases"/>
    <property type="match status" value="2"/>
</dbReference>
<protein>
    <recommendedName>
        <fullName evidence="20">Sucrose transport protein SUT2</fullName>
    </recommendedName>
    <alternativeName>
        <fullName evidence="22">SUC4-like protein</fullName>
    </alternativeName>
    <alternativeName>
        <fullName evidence="23">Sucrose permease 2</fullName>
    </alternativeName>
    <alternativeName>
        <fullName evidence="21">Sucrose transporter 2</fullName>
    </alternativeName>
    <alternativeName>
        <fullName evidence="24">Sucrose-proton symporter 2</fullName>
    </alternativeName>
</protein>
<evidence type="ECO:0000256" key="16">
    <source>
        <dbReference type="ARBA" id="ARBA00023136"/>
    </source>
</evidence>
<dbReference type="GO" id="GO:0016887">
    <property type="term" value="F:ATP hydrolysis activity"/>
    <property type="evidence" value="ECO:0007669"/>
    <property type="project" value="InterPro"/>
</dbReference>
<keyword evidence="11 26" id="KW-0812">Transmembrane</keyword>
<keyword evidence="16 26" id="KW-0472">Membrane</keyword>
<dbReference type="SUPFAM" id="SSF75553">
    <property type="entry name" value="Smc hinge domain"/>
    <property type="match status" value="1"/>
</dbReference>
<evidence type="ECO:0000256" key="8">
    <source>
        <dbReference type="ARBA" id="ARBA00022454"/>
    </source>
</evidence>
<dbReference type="GO" id="GO:0008515">
    <property type="term" value="F:sucrose transmembrane transporter activity"/>
    <property type="evidence" value="ECO:0007669"/>
    <property type="project" value="InterPro"/>
</dbReference>
<dbReference type="GO" id="GO:0051301">
    <property type="term" value="P:cell division"/>
    <property type="evidence" value="ECO:0007669"/>
    <property type="project" value="UniProtKB-KW"/>
</dbReference>
<evidence type="ECO:0000256" key="15">
    <source>
        <dbReference type="ARBA" id="ARBA00023054"/>
    </source>
</evidence>
<evidence type="ECO:0000256" key="19">
    <source>
        <dbReference type="ARBA" id="ARBA00059619"/>
    </source>
</evidence>
<evidence type="ECO:0000256" key="5">
    <source>
        <dbReference type="ARBA" id="ARBA00005597"/>
    </source>
</evidence>
<dbReference type="UniPathway" id="UPA00238"/>
<evidence type="ECO:0000256" key="24">
    <source>
        <dbReference type="ARBA" id="ARBA00080887"/>
    </source>
</evidence>
<evidence type="ECO:0000256" key="4">
    <source>
        <dbReference type="ARBA" id="ARBA00004914"/>
    </source>
</evidence>
<feature type="coiled-coil region" evidence="25">
    <location>
        <begin position="411"/>
        <end position="508"/>
    </location>
</feature>
<comment type="similarity">
    <text evidence="6">Belongs to the glycoside-pentoside-hexuronide (GPH) cation symporter transporter (TC 2.A.2.4) family.</text>
</comment>
<dbReference type="InterPro" id="IPR005989">
    <property type="entry name" value="Suc_symporter_pln"/>
</dbReference>
<evidence type="ECO:0000256" key="20">
    <source>
        <dbReference type="ARBA" id="ARBA00073629"/>
    </source>
</evidence>
<feature type="coiled-coil region" evidence="25">
    <location>
        <begin position="313"/>
        <end position="382"/>
    </location>
</feature>
<dbReference type="GO" id="GO:0051321">
    <property type="term" value="P:meiotic cell cycle"/>
    <property type="evidence" value="ECO:0007669"/>
    <property type="project" value="UniProtKB-KW"/>
</dbReference>
<dbReference type="HOGENOM" id="CLU_001042_0_1_1"/>
<feature type="coiled-coil region" evidence="25">
    <location>
        <begin position="761"/>
        <end position="884"/>
    </location>
</feature>
<dbReference type="Gene3D" id="3.30.70.1620">
    <property type="match status" value="1"/>
</dbReference>
<evidence type="ECO:0000313" key="29">
    <source>
        <dbReference type="Proteomes" id="UP000026962"/>
    </source>
</evidence>
<dbReference type="SUPFAM" id="SSF103473">
    <property type="entry name" value="MFS general substrate transporter"/>
    <property type="match status" value="1"/>
</dbReference>
<dbReference type="Pfam" id="PF07690">
    <property type="entry name" value="MFS_1"/>
    <property type="match status" value="1"/>
</dbReference>
<evidence type="ECO:0000256" key="12">
    <source>
        <dbReference type="ARBA" id="ARBA00022776"/>
    </source>
</evidence>
<evidence type="ECO:0000256" key="14">
    <source>
        <dbReference type="ARBA" id="ARBA00022989"/>
    </source>
</evidence>
<feature type="domain" description="SMC hinge" evidence="27">
    <location>
        <begin position="523"/>
        <end position="591"/>
    </location>
</feature>
<evidence type="ECO:0000259" key="27">
    <source>
        <dbReference type="SMART" id="SM00968"/>
    </source>
</evidence>
<dbReference type="Pfam" id="PF06470">
    <property type="entry name" value="SMC_hinge"/>
    <property type="match status" value="1"/>
</dbReference>
<dbReference type="Gene3D" id="1.20.1060.20">
    <property type="match status" value="1"/>
</dbReference>
<evidence type="ECO:0000256" key="1">
    <source>
        <dbReference type="ARBA" id="ARBA00004123"/>
    </source>
</evidence>
<keyword evidence="18" id="KW-0131">Cell cycle</keyword>
<dbReference type="GO" id="GO:0007062">
    <property type="term" value="P:sister chromatid cohesion"/>
    <property type="evidence" value="ECO:0007669"/>
    <property type="project" value="InterPro"/>
</dbReference>
<comment type="similarity">
    <text evidence="5">Belongs to the SMC family. SMC1 subfamily.</text>
</comment>
<evidence type="ECO:0000256" key="25">
    <source>
        <dbReference type="SAM" id="Coils"/>
    </source>
</evidence>
<keyword evidence="14 26" id="KW-1133">Transmembrane helix</keyword>
<dbReference type="CDD" id="cd03275">
    <property type="entry name" value="ABC_SMC1_euk"/>
    <property type="match status" value="1"/>
</dbReference>
<evidence type="ECO:0000256" key="26">
    <source>
        <dbReference type="SAM" id="Phobius"/>
    </source>
</evidence>
<feature type="transmembrane region" description="Helical" evidence="26">
    <location>
        <begin position="1579"/>
        <end position="1600"/>
    </location>
</feature>
<evidence type="ECO:0000256" key="23">
    <source>
        <dbReference type="ARBA" id="ARBA00079532"/>
    </source>
</evidence>
<comment type="pathway">
    <text evidence="4">Glycan biosynthesis; sucrose metabolism.</text>
</comment>
<accession>A0A0E0MQ65</accession>
<dbReference type="PANTHER" id="PTHR18937:SF12">
    <property type="entry name" value="STRUCTURAL MAINTENANCE OF CHROMOSOMES PROTEIN"/>
    <property type="match status" value="1"/>
</dbReference>
<dbReference type="InterPro" id="IPR010935">
    <property type="entry name" value="SMC_hinge"/>
</dbReference>
<organism evidence="28">
    <name type="scientific">Oryza punctata</name>
    <name type="common">Red rice</name>
    <dbReference type="NCBI Taxonomy" id="4537"/>
    <lineage>
        <taxon>Eukaryota</taxon>
        <taxon>Viridiplantae</taxon>
        <taxon>Streptophyta</taxon>
        <taxon>Embryophyta</taxon>
        <taxon>Tracheophyta</taxon>
        <taxon>Spermatophyta</taxon>
        <taxon>Magnoliopsida</taxon>
        <taxon>Liliopsida</taxon>
        <taxon>Poales</taxon>
        <taxon>Poaceae</taxon>
        <taxon>BOP clade</taxon>
        <taxon>Oryzoideae</taxon>
        <taxon>Oryzeae</taxon>
        <taxon>Oryzinae</taxon>
        <taxon>Oryza</taxon>
    </lineage>
</organism>
<dbReference type="FunFam" id="1.20.1250.20:FF:000174">
    <property type="entry name" value="Sucrose transport protein"/>
    <property type="match status" value="1"/>
</dbReference>
<feature type="transmembrane region" description="Helical" evidence="26">
    <location>
        <begin position="1620"/>
        <end position="1638"/>
    </location>
</feature>
<dbReference type="Gramene" id="OPUNC12G18640.1">
    <property type="protein sequence ID" value="OPUNC12G18640.1"/>
    <property type="gene ID" value="OPUNC12G18640"/>
</dbReference>
<dbReference type="GO" id="GO:0005634">
    <property type="term" value="C:nucleus"/>
    <property type="evidence" value="ECO:0007669"/>
    <property type="project" value="UniProtKB-SubCell"/>
</dbReference>
<evidence type="ECO:0000256" key="22">
    <source>
        <dbReference type="ARBA" id="ARBA00076567"/>
    </source>
</evidence>
<dbReference type="InterPro" id="IPR036277">
    <property type="entry name" value="SMC_hinge_sf"/>
</dbReference>
<dbReference type="OMA" id="YFRIKQD"/>
<dbReference type="InterPro" id="IPR036259">
    <property type="entry name" value="MFS_trans_sf"/>
</dbReference>
<keyword evidence="29" id="KW-1185">Reference proteome</keyword>
<dbReference type="CDD" id="cd17313">
    <property type="entry name" value="MFS_SLC45_SUC"/>
    <property type="match status" value="1"/>
</dbReference>
<feature type="transmembrane region" description="Helical" evidence="26">
    <location>
        <begin position="1508"/>
        <end position="1531"/>
    </location>
</feature>
<feature type="transmembrane region" description="Helical" evidence="26">
    <location>
        <begin position="1427"/>
        <end position="1449"/>
    </location>
</feature>
<evidence type="ECO:0000256" key="7">
    <source>
        <dbReference type="ARBA" id="ARBA00022448"/>
    </source>
</evidence>
<dbReference type="eggNOG" id="KOG0018">
    <property type="taxonomic scope" value="Eukaryota"/>
</dbReference>
<dbReference type="GO" id="GO:0015293">
    <property type="term" value="F:symporter activity"/>
    <property type="evidence" value="ECO:0007669"/>
    <property type="project" value="UniProtKB-KW"/>
</dbReference>
<reference evidence="28" key="2">
    <citation type="submission" date="2018-05" db="EMBL/GenBank/DDBJ databases">
        <title>OpunRS2 (Oryza punctata Reference Sequence Version 2).</title>
        <authorList>
            <person name="Zhang J."/>
            <person name="Kudrna D."/>
            <person name="Lee S."/>
            <person name="Talag J."/>
            <person name="Welchert J."/>
            <person name="Wing R.A."/>
        </authorList>
    </citation>
    <scope>NUCLEOTIDE SEQUENCE [LARGE SCALE GENOMIC DNA]</scope>
</reference>
<evidence type="ECO:0000313" key="28">
    <source>
        <dbReference type="EnsemblPlants" id="OPUNC12G18640.1"/>
    </source>
</evidence>
<keyword evidence="9" id="KW-0762">Sugar transport</keyword>
<evidence type="ECO:0000256" key="13">
    <source>
        <dbReference type="ARBA" id="ARBA00022847"/>
    </source>
</evidence>
<dbReference type="Gene3D" id="3.40.50.300">
    <property type="entry name" value="P-loop containing nucleotide triphosphate hydrolases"/>
    <property type="match status" value="2"/>
</dbReference>
<evidence type="ECO:0000256" key="6">
    <source>
        <dbReference type="ARBA" id="ARBA00007134"/>
    </source>
</evidence>
<keyword evidence="10" id="KW-0132">Cell division</keyword>
<feature type="transmembrane region" description="Helical" evidence="26">
    <location>
        <begin position="1374"/>
        <end position="1393"/>
    </location>
</feature>
<dbReference type="STRING" id="4537.A0A0E0MQ65"/>
<dbReference type="Proteomes" id="UP000026962">
    <property type="component" value="Chromosome 12"/>
</dbReference>
<feature type="coiled-coil region" evidence="25">
    <location>
        <begin position="169"/>
        <end position="274"/>
    </location>
</feature>
<dbReference type="GO" id="GO:0003677">
    <property type="term" value="F:DNA binding"/>
    <property type="evidence" value="ECO:0007669"/>
    <property type="project" value="TreeGrafter"/>
</dbReference>
<evidence type="ECO:0000256" key="11">
    <source>
        <dbReference type="ARBA" id="ARBA00022692"/>
    </source>
</evidence>
<evidence type="ECO:0000256" key="3">
    <source>
        <dbReference type="ARBA" id="ARBA00004286"/>
    </source>
</evidence>
<keyword evidence="8" id="KW-0158">Chromosome</keyword>
<feature type="transmembrane region" description="Helical" evidence="26">
    <location>
        <begin position="1543"/>
        <end position="1567"/>
    </location>
</feature>
<evidence type="ECO:0000256" key="18">
    <source>
        <dbReference type="ARBA" id="ARBA00023306"/>
    </source>
</evidence>
<proteinExistence type="inferred from homology"/>
<evidence type="ECO:0000256" key="21">
    <source>
        <dbReference type="ARBA" id="ARBA00075901"/>
    </source>
</evidence>
<dbReference type="InterPro" id="IPR011701">
    <property type="entry name" value="MFS"/>
</dbReference>
<dbReference type="InterPro" id="IPR027417">
    <property type="entry name" value="P-loop_NTPase"/>
</dbReference>
<dbReference type="InterPro" id="IPR028468">
    <property type="entry name" value="Smc1_ABC"/>
</dbReference>
<reference evidence="28" key="1">
    <citation type="submission" date="2015-04" db="UniProtKB">
        <authorList>
            <consortium name="EnsemblPlants"/>
        </authorList>
    </citation>
    <scope>IDENTIFICATION</scope>
</reference>
<sequence length="1651" mass="185397">MAAAAGKGGGGQGRIHRLEVENFKSYKGTQTIGPFFDFTAIIGPNGAGKSNLMDAISFVLGVRSAHLRGAQLKDLIYALDDRDKEAKGRRASVRLVYHLPATGDELHFTRTITGAGGSEYRIDGRLVTWDDYNAKLRSLGILVKARNFLVFQGDVESIASKNPKELTALLEQISGSDELRREYDELEDQKTRAEEKSALIYQEKRTIVMERKQKKAQKEEAENHLRLQQDLKLAKTEHLLWQLYTIEKDAEKIEAELEEDRRSLQQVLEENQSSDYELSAKKKEQSGFLKKMTLCEKNIAKKKLELDKKQPELLRLKEQISRLKSKIKSCNKEIDKKKDDSKKHLEEMKSLQSALVDVTRAIDELNEQGQNKSDKLQLADDQLQEYHRIKEDAGMSTAKLRDEKEVFDKELNADVEAKKNLEENMQQLRSRENEILSQERELRAKLNKILHSIPKHEDELAHLREEHNKIAKERQTSGVKYQMLKQRLDEIDTKLRELKADKHESERDARFSETVRSLKRLFPGVHGRMTELCRPSQKKYNLAVTVAMGKFMDAVVVEDENTGKECIKKAVLYAVGNTLVCDELDEAKTLSWSGERYKVVTVDGILLTKSGTMTGGISGGMAARSNKWDDSIIESWKKKKNQYESEMSELGSPRELQRKELAVSEKITGLEKKLHYLNVEENNLREKLHRLESEKSNIEEEINRLEPVKEELETRIGKKEREVRVLEKKINEIVDRIYKDFSKSVGVKNIREYEERQLKDAQALQERKLSLSNQMSKLKYQLEYEQKRDMQAPIIKLKETRESLDKELKSLQERESEARAEAEQISNQMEELKAEAEDWKSKSDECETGIDELKEKNGSVAAALAKLDRQVKSKEGKLVQLRSQEREIHEKCELEQLKLPTVNDPMDTGSSSQIPILDYSQLSETYLQDMRLSERDKLEAEFKKKIGDLVAQIEHTAPNLKALDQYETLQRKEKDVMEKFEAARKEELEIADKYNSVKQRRYELFMEAFDHISKGIDQIYKELTKSQTHLLGGTAYLNLENEDEPFLHGIKYTAMPPTKRFRDMEQLSGGEKTVAALALLFAIHSFRPSPFFILDEVDAALDNLNVAKVAGFIRSKSCQRVDEEHDGGGCGFQSIVISLKDSFYDKAEALGGGGGKKALMPPRRPSGAAPKVPLRKLLRAASVACGVQFGWALQLSLLTPYVQELGIPHAFASLVWLCGPLSGLLVQPLVGHLSDRIAPAASPLGRRRPFIAAGAASIAAAVLTVGFSADLGRIFGDSITPGSTRLGAIIVYLIGFWLLDVGNNATQGPCRAFLADLTENDPRRTRIANAYFSLFMALGNILGYATGAYSGWYKIFPFTITPSCSISCANLKSAFLLDIIILVVTTCITVASVQEPQSFGSDEADHPSTEQEAFLWELFGSFRYFTLPVWMVLIVTALTWIGWFPFILFDTDWMGREIYRGSPDDPSITQSYHDGVRMGSFGLMLNSVLLGFTSIVLEKLCRKWGAGLVWGVSNILMALCFVAMLVITYVAKNMDYPPSGVPPTGIVIASLVVFTILGAPLAITYSIPYAMAASRVENLGLGQGLAMGILNLAIVIPQVIVSLGSGPWDQLFGGGNAPAFAVAAAASFIGGLVAILGLPRARIASRRRGHR</sequence>
<feature type="transmembrane region" description="Helical" evidence="26">
    <location>
        <begin position="1283"/>
        <end position="1299"/>
    </location>
</feature>